<accession>A0A8H6K0B1</accession>
<proteinExistence type="predicted"/>
<dbReference type="Proteomes" id="UP000654918">
    <property type="component" value="Unassembled WGS sequence"/>
</dbReference>
<gene>
    <name evidence="2" type="ORF">CPLU01_12255</name>
</gene>
<evidence type="ECO:0000313" key="2">
    <source>
        <dbReference type="EMBL" id="KAF6822075.1"/>
    </source>
</evidence>
<feature type="compositionally biased region" description="Low complexity" evidence="1">
    <location>
        <begin position="40"/>
        <end position="92"/>
    </location>
</feature>
<feature type="region of interest" description="Disordered" evidence="1">
    <location>
        <begin position="110"/>
        <end position="149"/>
    </location>
</feature>
<dbReference type="AlphaFoldDB" id="A0A8H6K0B1"/>
<organism evidence="2 3">
    <name type="scientific">Colletotrichum plurivorum</name>
    <dbReference type="NCBI Taxonomy" id="2175906"/>
    <lineage>
        <taxon>Eukaryota</taxon>
        <taxon>Fungi</taxon>
        <taxon>Dikarya</taxon>
        <taxon>Ascomycota</taxon>
        <taxon>Pezizomycotina</taxon>
        <taxon>Sordariomycetes</taxon>
        <taxon>Hypocreomycetidae</taxon>
        <taxon>Glomerellales</taxon>
        <taxon>Glomerellaceae</taxon>
        <taxon>Colletotrichum</taxon>
        <taxon>Colletotrichum orchidearum species complex</taxon>
    </lineage>
</organism>
<evidence type="ECO:0000313" key="3">
    <source>
        <dbReference type="Proteomes" id="UP000654918"/>
    </source>
</evidence>
<keyword evidence="3" id="KW-1185">Reference proteome</keyword>
<name>A0A8H6K0B1_9PEZI</name>
<reference evidence="2" key="1">
    <citation type="journal article" date="2020" name="Phytopathology">
        <title>Genome Sequence Resources of Colletotrichum truncatum, C. plurivorum, C. musicola, and C. sojae: Four Species Pathogenic to Soybean (Glycine max).</title>
        <authorList>
            <person name="Rogerio F."/>
            <person name="Boufleur T.R."/>
            <person name="Ciampi-Guillardi M."/>
            <person name="Sukno S.A."/>
            <person name="Thon M.R."/>
            <person name="Massola Junior N.S."/>
            <person name="Baroncelli R."/>
        </authorList>
    </citation>
    <scope>NUCLEOTIDE SEQUENCE</scope>
    <source>
        <strain evidence="2">LFN00145</strain>
    </source>
</reference>
<protein>
    <submittedName>
        <fullName evidence="2">Uncharacterized protein</fullName>
    </submittedName>
</protein>
<feature type="region of interest" description="Disordered" evidence="1">
    <location>
        <begin position="1"/>
        <end position="92"/>
    </location>
</feature>
<comment type="caution">
    <text evidence="2">The sequence shown here is derived from an EMBL/GenBank/DDBJ whole genome shotgun (WGS) entry which is preliminary data.</text>
</comment>
<sequence length="281" mass="30623">MFGGNGPSPSDYYNMLVRGSLPDTSARGGGEASSNPISRPPASTTSVPPTGTTSVPPTGTTSVTPTGTTSRPPANAMWPASTTSRPPASSIWSSASTISVLTSTTSMPPIREDQAEEDNNTNPAPPESGGHKEKDPSFEYSNDSEDIDVDVDEAEEWKDARDSRSNCWNVIRCILPHPEEGSAIEEHKLWVYVFRTAAEAILFSTYDQNPRVLNAMCEMVDSLLDGEPVDPEDFDDYRRAEGAALDLYGVPFDAEAYRRLGYVESDEIDDSVKDIWNKFKD</sequence>
<evidence type="ECO:0000256" key="1">
    <source>
        <dbReference type="SAM" id="MobiDB-lite"/>
    </source>
</evidence>
<dbReference type="EMBL" id="WIGO01000247">
    <property type="protein sequence ID" value="KAF6822075.1"/>
    <property type="molecule type" value="Genomic_DNA"/>
</dbReference>